<dbReference type="Proteomes" id="UP000469440">
    <property type="component" value="Unassembled WGS sequence"/>
</dbReference>
<comment type="caution">
    <text evidence="2">The sequence shown here is derived from an EMBL/GenBank/DDBJ whole genome shotgun (WGS) entry which is preliminary data.</text>
</comment>
<dbReference type="SUPFAM" id="SSF46934">
    <property type="entry name" value="UBA-like"/>
    <property type="match status" value="1"/>
</dbReference>
<evidence type="ECO:0000313" key="3">
    <source>
        <dbReference type="Proteomes" id="UP000469440"/>
    </source>
</evidence>
<keyword evidence="1" id="KW-0812">Transmembrane</keyword>
<dbReference type="OrthoDB" id="3183239at2"/>
<gene>
    <name evidence="2" type="ORF">CAFE_20060</name>
</gene>
<keyword evidence="1" id="KW-1133">Transmembrane helix</keyword>
<evidence type="ECO:0008006" key="4">
    <source>
        <dbReference type="Google" id="ProtNLM"/>
    </source>
</evidence>
<protein>
    <recommendedName>
        <fullName evidence="4">Ubiquitin</fullName>
    </recommendedName>
</protein>
<dbReference type="CDD" id="cd14360">
    <property type="entry name" value="UBA_NAC_like_bac"/>
    <property type="match status" value="1"/>
</dbReference>
<name>A0A6N8HZP6_9FIRM</name>
<reference evidence="2 3" key="1">
    <citation type="submission" date="2019-09" db="EMBL/GenBank/DDBJ databases">
        <title>Genome sequence of Clostridium sp. EA1.</title>
        <authorList>
            <person name="Poehlein A."/>
            <person name="Bengelsdorf F.R."/>
            <person name="Daniel R."/>
        </authorList>
    </citation>
    <scope>NUCLEOTIDE SEQUENCE [LARGE SCALE GENOMIC DNA]</scope>
    <source>
        <strain evidence="2 3">EA1</strain>
    </source>
</reference>
<keyword evidence="3" id="KW-1185">Reference proteome</keyword>
<dbReference type="EMBL" id="VWXL01000053">
    <property type="protein sequence ID" value="MVB11296.1"/>
    <property type="molecule type" value="Genomic_DNA"/>
</dbReference>
<proteinExistence type="predicted"/>
<dbReference type="InterPro" id="IPR009060">
    <property type="entry name" value="UBA-like_sf"/>
</dbReference>
<keyword evidence="1" id="KW-0472">Membrane</keyword>
<evidence type="ECO:0000313" key="2">
    <source>
        <dbReference type="EMBL" id="MVB11296.1"/>
    </source>
</evidence>
<evidence type="ECO:0000256" key="1">
    <source>
        <dbReference type="SAM" id="Phobius"/>
    </source>
</evidence>
<dbReference type="Gene3D" id="1.10.8.10">
    <property type="entry name" value="DNA helicase RuvA subunit, C-terminal domain"/>
    <property type="match status" value="1"/>
</dbReference>
<sequence>MVTLEQVEKLKERANVSYDEAKAALEATGGDLLEALIYLEKQGKVKTPRGNGFYSSAEEIPRDSEKQARGEFRGADRGESFSGLLKRIGRFCLKLIQKGNSNTFEVLKGNECKASIPVTVLVLLLVFAFWVSLPLMIVGLFFGLRYRFQGPDLGKDSVNHAMDSVANATDDLKKSICEDKKN</sequence>
<organism evidence="2 3">
    <name type="scientific">Caproicibacter fermentans</name>
    <dbReference type="NCBI Taxonomy" id="2576756"/>
    <lineage>
        <taxon>Bacteria</taxon>
        <taxon>Bacillati</taxon>
        <taxon>Bacillota</taxon>
        <taxon>Clostridia</taxon>
        <taxon>Eubacteriales</taxon>
        <taxon>Acutalibacteraceae</taxon>
        <taxon>Caproicibacter</taxon>
    </lineage>
</organism>
<accession>A0A6N8HZP6</accession>
<feature type="transmembrane region" description="Helical" evidence="1">
    <location>
        <begin position="120"/>
        <end position="144"/>
    </location>
</feature>
<dbReference type="RefSeq" id="WP_156990568.1">
    <property type="nucleotide sequence ID" value="NZ_VWXL01000053.1"/>
</dbReference>
<dbReference type="AlphaFoldDB" id="A0A6N8HZP6"/>